<dbReference type="EMBL" id="MHOT01000001">
    <property type="protein sequence ID" value="OGZ69876.1"/>
    <property type="molecule type" value="Genomic_DNA"/>
</dbReference>
<evidence type="ECO:0000313" key="3">
    <source>
        <dbReference type="Proteomes" id="UP000178820"/>
    </source>
</evidence>
<protein>
    <submittedName>
        <fullName evidence="2">Uncharacterized protein</fullName>
    </submittedName>
</protein>
<reference evidence="2 3" key="1">
    <citation type="journal article" date="2016" name="Nat. Commun.">
        <title>Thousands of microbial genomes shed light on interconnected biogeochemical processes in an aquifer system.</title>
        <authorList>
            <person name="Anantharaman K."/>
            <person name="Brown C.T."/>
            <person name="Hug L.A."/>
            <person name="Sharon I."/>
            <person name="Castelle C.J."/>
            <person name="Probst A.J."/>
            <person name="Thomas B.C."/>
            <person name="Singh A."/>
            <person name="Wilkins M.J."/>
            <person name="Karaoz U."/>
            <person name="Brodie E.L."/>
            <person name="Williams K.H."/>
            <person name="Hubbard S.S."/>
            <person name="Banfield J.F."/>
        </authorList>
    </citation>
    <scope>NUCLEOTIDE SEQUENCE [LARGE SCALE GENOMIC DNA]</scope>
</reference>
<keyword evidence="1" id="KW-1133">Transmembrane helix</keyword>
<dbReference type="STRING" id="1802207.A3D44_03180"/>
<accession>A0A1G2I4Z0</accession>
<keyword evidence="1" id="KW-0812">Transmembrane</keyword>
<comment type="caution">
    <text evidence="2">The sequence shown here is derived from an EMBL/GenBank/DDBJ whole genome shotgun (WGS) entry which is preliminary data.</text>
</comment>
<name>A0A1G2I4Z0_9BACT</name>
<keyword evidence="1" id="KW-0472">Membrane</keyword>
<dbReference type="AlphaFoldDB" id="A0A1G2I4Z0"/>
<dbReference type="Proteomes" id="UP000178820">
    <property type="component" value="Unassembled WGS sequence"/>
</dbReference>
<feature type="transmembrane region" description="Helical" evidence="1">
    <location>
        <begin position="43"/>
        <end position="63"/>
    </location>
</feature>
<sequence>MNKKVKTFNFPPPDKFKINEANFELKLGKFEKKLKNEFSFDDVFRLVPMVIFYPPVNSFWFLSTQQMEIVYFGYCIFMVFTLVNKVFNNIPRKNNPKNFIEDLKKSSKEHGE</sequence>
<feature type="transmembrane region" description="Helical" evidence="1">
    <location>
        <begin position="69"/>
        <end position="87"/>
    </location>
</feature>
<gene>
    <name evidence="2" type="ORF">A3D44_03180</name>
</gene>
<evidence type="ECO:0000256" key="1">
    <source>
        <dbReference type="SAM" id="Phobius"/>
    </source>
</evidence>
<proteinExistence type="predicted"/>
<organism evidence="2 3">
    <name type="scientific">Candidatus Staskawiczbacteria bacterium RIFCSPHIGHO2_02_FULL_42_22</name>
    <dbReference type="NCBI Taxonomy" id="1802207"/>
    <lineage>
        <taxon>Bacteria</taxon>
        <taxon>Candidatus Staskawicziibacteriota</taxon>
    </lineage>
</organism>
<evidence type="ECO:0000313" key="2">
    <source>
        <dbReference type="EMBL" id="OGZ69876.1"/>
    </source>
</evidence>